<protein>
    <submittedName>
        <fullName evidence="2">Uncharacterized protein</fullName>
    </submittedName>
</protein>
<sequence length="165" mass="17968">MSSLTRRHFFPCLLSGVFTASLLAFSPQGFGQEATWDRAQNITDAAVAIAVIQKEKGSRGAFEVIKTCYETAIEPAESYTQGVERCLTQDIINSRMTAAFYGSLSAEARERNGVPAPETITDAMGKRVSATFARLEVPPATAREIVTVINGEGETAFRKARFPQQ</sequence>
<name>A0A545U2V3_9PROT</name>
<gene>
    <name evidence="2" type="ORF">FKG95_04265</name>
</gene>
<evidence type="ECO:0000256" key="1">
    <source>
        <dbReference type="SAM" id="SignalP"/>
    </source>
</evidence>
<dbReference type="RefSeq" id="WP_142895036.1">
    <property type="nucleotide sequence ID" value="NZ_ML660052.1"/>
</dbReference>
<keyword evidence="3" id="KW-1185">Reference proteome</keyword>
<dbReference type="OrthoDB" id="7932453at2"/>
<dbReference type="Proteomes" id="UP000315252">
    <property type="component" value="Unassembled WGS sequence"/>
</dbReference>
<feature type="signal peptide" evidence="1">
    <location>
        <begin position="1"/>
        <end position="31"/>
    </location>
</feature>
<evidence type="ECO:0000313" key="3">
    <source>
        <dbReference type="Proteomes" id="UP000315252"/>
    </source>
</evidence>
<reference evidence="2 3" key="1">
    <citation type="submission" date="2019-06" db="EMBL/GenBank/DDBJ databases">
        <title>Whole genome sequence for Rhodospirillaceae sp. R148.</title>
        <authorList>
            <person name="Wang G."/>
        </authorList>
    </citation>
    <scope>NUCLEOTIDE SEQUENCE [LARGE SCALE GENOMIC DNA]</scope>
    <source>
        <strain evidence="2 3">R148</strain>
    </source>
</reference>
<dbReference type="AlphaFoldDB" id="A0A545U2V3"/>
<evidence type="ECO:0000313" key="2">
    <source>
        <dbReference type="EMBL" id="TQV83801.1"/>
    </source>
</evidence>
<accession>A0A545U2V3</accession>
<keyword evidence="1" id="KW-0732">Signal</keyword>
<proteinExistence type="predicted"/>
<comment type="caution">
    <text evidence="2">The sequence shown here is derived from an EMBL/GenBank/DDBJ whole genome shotgun (WGS) entry which is preliminary data.</text>
</comment>
<dbReference type="EMBL" id="VHSH01000001">
    <property type="protein sequence ID" value="TQV83801.1"/>
    <property type="molecule type" value="Genomic_DNA"/>
</dbReference>
<feature type="chain" id="PRO_5022064022" evidence="1">
    <location>
        <begin position="32"/>
        <end position="165"/>
    </location>
</feature>
<organism evidence="2 3">
    <name type="scientific">Denitrobaculum tricleocarpae</name>
    <dbReference type="NCBI Taxonomy" id="2591009"/>
    <lineage>
        <taxon>Bacteria</taxon>
        <taxon>Pseudomonadati</taxon>
        <taxon>Pseudomonadota</taxon>
        <taxon>Alphaproteobacteria</taxon>
        <taxon>Rhodospirillales</taxon>
        <taxon>Rhodospirillaceae</taxon>
        <taxon>Denitrobaculum</taxon>
    </lineage>
</organism>